<organism evidence="2 3">
    <name type="scientific">Madurella fahalii</name>
    <dbReference type="NCBI Taxonomy" id="1157608"/>
    <lineage>
        <taxon>Eukaryota</taxon>
        <taxon>Fungi</taxon>
        <taxon>Dikarya</taxon>
        <taxon>Ascomycota</taxon>
        <taxon>Pezizomycotina</taxon>
        <taxon>Sordariomycetes</taxon>
        <taxon>Sordariomycetidae</taxon>
        <taxon>Sordariales</taxon>
        <taxon>Sordariales incertae sedis</taxon>
        <taxon>Madurella</taxon>
    </lineage>
</organism>
<feature type="compositionally biased region" description="Low complexity" evidence="1">
    <location>
        <begin position="112"/>
        <end position="121"/>
    </location>
</feature>
<reference evidence="2 3" key="1">
    <citation type="submission" date="2024-09" db="EMBL/GenBank/DDBJ databases">
        <title>Itraconazole resistance in Madurella fahalii resulting from another homologue of gene encoding cytochrome P450 14-alpha sterol demethylase (CYP51).</title>
        <authorList>
            <person name="Yoshioka I."/>
            <person name="Fahal A.H."/>
            <person name="Kaneko S."/>
            <person name="Yaguchi T."/>
        </authorList>
    </citation>
    <scope>NUCLEOTIDE SEQUENCE [LARGE SCALE GENOMIC DNA]</scope>
    <source>
        <strain evidence="2 3">IFM 68171</strain>
    </source>
</reference>
<gene>
    <name evidence="2" type="ORF">MFIFM68171_09341</name>
</gene>
<feature type="region of interest" description="Disordered" evidence="1">
    <location>
        <begin position="100"/>
        <end position="125"/>
    </location>
</feature>
<dbReference type="RefSeq" id="XP_070920861.1">
    <property type="nucleotide sequence ID" value="XM_071064760.1"/>
</dbReference>
<feature type="region of interest" description="Disordered" evidence="1">
    <location>
        <begin position="1"/>
        <end position="35"/>
    </location>
</feature>
<protein>
    <submittedName>
        <fullName evidence="2">RRM domain-containing protein</fullName>
    </submittedName>
</protein>
<evidence type="ECO:0000256" key="1">
    <source>
        <dbReference type="SAM" id="MobiDB-lite"/>
    </source>
</evidence>
<dbReference type="EMBL" id="BAAFSV010000005">
    <property type="protein sequence ID" value="GAB1319131.1"/>
    <property type="molecule type" value="Genomic_DNA"/>
</dbReference>
<name>A0ABQ0GN29_9PEZI</name>
<dbReference type="Proteomes" id="UP001628179">
    <property type="component" value="Unassembled WGS sequence"/>
</dbReference>
<comment type="caution">
    <text evidence="2">The sequence shown here is derived from an EMBL/GenBank/DDBJ whole genome shotgun (WGS) entry which is preliminary data.</text>
</comment>
<keyword evidence="3" id="KW-1185">Reference proteome</keyword>
<proteinExistence type="predicted"/>
<feature type="compositionally biased region" description="Polar residues" evidence="1">
    <location>
        <begin position="16"/>
        <end position="25"/>
    </location>
</feature>
<accession>A0ABQ0GN29</accession>
<dbReference type="GeneID" id="98180083"/>
<sequence length="402" mass="43980">MTQPASRFRTPRFSDTMETTDSAATRSGDDSAAAAQAVQPYDFPMTPGFSTTYEAFDAYNQPAQPVGAATALSSPIDVPGLNSLLASPANSTTSFATQVPSFFSPSPPPTTAFPSTSSATSNLPPSVSGIPAVTIPQPGLSGLSRTSFYHPMNCRTEQFQPRQHENPWEARALLLMKGFSPNYRGDPDLARNRSAAIPAEQNCSLFLVGLAPDLTTHELLSGIRGVGRVYATHINPPDLERGHLRSAAKLVFFERAGAERFYDLYSFFGFSTPRNPHLRARVTWNRIRSAEVDVGGRKSRVLLVSGPPDVVNEQFLTSYLDTKLQYQVDEVLHRGLSPDGARVLLEFRFGSFRCQAEAARMALMREFRDSGVVCEYGWDPCDRPWAQQTRSAAQANVMTGLS</sequence>
<evidence type="ECO:0000313" key="2">
    <source>
        <dbReference type="EMBL" id="GAB1319131.1"/>
    </source>
</evidence>
<evidence type="ECO:0000313" key="3">
    <source>
        <dbReference type="Proteomes" id="UP001628179"/>
    </source>
</evidence>